<dbReference type="InterPro" id="IPR036322">
    <property type="entry name" value="WD40_repeat_dom_sf"/>
</dbReference>
<dbReference type="InterPro" id="IPR020472">
    <property type="entry name" value="WD40_PAC1"/>
</dbReference>
<dbReference type="Gene3D" id="2.130.10.10">
    <property type="entry name" value="YVTN repeat-like/Quinoprotein amine dehydrogenase"/>
    <property type="match status" value="5"/>
</dbReference>
<dbReference type="PROSITE" id="PS50294">
    <property type="entry name" value="WD_REPEATS_REGION"/>
    <property type="match status" value="10"/>
</dbReference>
<feature type="repeat" description="WD" evidence="3">
    <location>
        <begin position="625"/>
        <end position="666"/>
    </location>
</feature>
<proteinExistence type="predicted"/>
<dbReference type="Pfam" id="PF20703">
    <property type="entry name" value="nSTAND1"/>
    <property type="match status" value="1"/>
</dbReference>
<dbReference type="Pfam" id="PF00400">
    <property type="entry name" value="WD40"/>
    <property type="match status" value="12"/>
</dbReference>
<organism evidence="5 6">
    <name type="scientific">Nonomuraea typhae</name>
    <dbReference type="NCBI Taxonomy" id="2603600"/>
    <lineage>
        <taxon>Bacteria</taxon>
        <taxon>Bacillati</taxon>
        <taxon>Actinomycetota</taxon>
        <taxon>Actinomycetes</taxon>
        <taxon>Streptosporangiales</taxon>
        <taxon>Streptosporangiaceae</taxon>
        <taxon>Nonomuraea</taxon>
    </lineage>
</organism>
<evidence type="ECO:0000259" key="4">
    <source>
        <dbReference type="SMART" id="SM00530"/>
    </source>
</evidence>
<evidence type="ECO:0000313" key="6">
    <source>
        <dbReference type="Proteomes" id="UP001612741"/>
    </source>
</evidence>
<evidence type="ECO:0000313" key="5">
    <source>
        <dbReference type="EMBL" id="MFI6500538.1"/>
    </source>
</evidence>
<reference evidence="5 6" key="1">
    <citation type="submission" date="2024-10" db="EMBL/GenBank/DDBJ databases">
        <title>The Natural Products Discovery Center: Release of the First 8490 Sequenced Strains for Exploring Actinobacteria Biosynthetic Diversity.</title>
        <authorList>
            <person name="Kalkreuter E."/>
            <person name="Kautsar S.A."/>
            <person name="Yang D."/>
            <person name="Bader C.D."/>
            <person name="Teijaro C.N."/>
            <person name="Fluegel L."/>
            <person name="Davis C.M."/>
            <person name="Simpson J.R."/>
            <person name="Lauterbach L."/>
            <person name="Steele A.D."/>
            <person name="Gui C."/>
            <person name="Meng S."/>
            <person name="Li G."/>
            <person name="Viehrig K."/>
            <person name="Ye F."/>
            <person name="Su P."/>
            <person name="Kiefer A.F."/>
            <person name="Nichols A."/>
            <person name="Cepeda A.J."/>
            <person name="Yan W."/>
            <person name="Fan B."/>
            <person name="Jiang Y."/>
            <person name="Adhikari A."/>
            <person name="Zheng C.-J."/>
            <person name="Schuster L."/>
            <person name="Cowan T.M."/>
            <person name="Smanski M.J."/>
            <person name="Chevrette M.G."/>
            <person name="De Carvalho L.P.S."/>
            <person name="Shen B."/>
        </authorList>
    </citation>
    <scope>NUCLEOTIDE SEQUENCE [LARGE SCALE GENOMIC DNA]</scope>
    <source>
        <strain evidence="5 6">NPDC050545</strain>
    </source>
</reference>
<feature type="repeat" description="WD" evidence="3">
    <location>
        <begin position="1047"/>
        <end position="1088"/>
    </location>
</feature>
<evidence type="ECO:0000256" key="2">
    <source>
        <dbReference type="ARBA" id="ARBA00022737"/>
    </source>
</evidence>
<dbReference type="InterPro" id="IPR050349">
    <property type="entry name" value="WD_LIS1/nudF_dynein_reg"/>
</dbReference>
<dbReference type="PANTHER" id="PTHR44129">
    <property type="entry name" value="WD REPEAT-CONTAINING PROTEIN POP1"/>
    <property type="match status" value="1"/>
</dbReference>
<dbReference type="PROSITE" id="PS00678">
    <property type="entry name" value="WD_REPEATS_1"/>
    <property type="match status" value="5"/>
</dbReference>
<keyword evidence="1 3" id="KW-0853">WD repeat</keyword>
<dbReference type="SMART" id="SM00320">
    <property type="entry name" value="WD40"/>
    <property type="match status" value="14"/>
</dbReference>
<keyword evidence="6" id="KW-1185">Reference proteome</keyword>
<feature type="repeat" description="WD" evidence="3">
    <location>
        <begin position="1130"/>
        <end position="1171"/>
    </location>
</feature>
<dbReference type="InterPro" id="IPR001387">
    <property type="entry name" value="Cro/C1-type_HTH"/>
</dbReference>
<dbReference type="SUPFAM" id="SSF50978">
    <property type="entry name" value="WD40 repeat-like"/>
    <property type="match status" value="2"/>
</dbReference>
<dbReference type="EMBL" id="JBITGY010000006">
    <property type="protein sequence ID" value="MFI6500538.1"/>
    <property type="molecule type" value="Genomic_DNA"/>
</dbReference>
<evidence type="ECO:0000256" key="1">
    <source>
        <dbReference type="ARBA" id="ARBA00022574"/>
    </source>
</evidence>
<dbReference type="InterPro" id="IPR001680">
    <property type="entry name" value="WD40_rpt"/>
</dbReference>
<feature type="repeat" description="WD" evidence="3">
    <location>
        <begin position="965"/>
        <end position="1006"/>
    </location>
</feature>
<dbReference type="CDD" id="cd00882">
    <property type="entry name" value="Ras_like_GTPase"/>
    <property type="match status" value="1"/>
</dbReference>
<feature type="repeat" description="WD" evidence="3">
    <location>
        <begin position="667"/>
        <end position="708"/>
    </location>
</feature>
<protein>
    <recommendedName>
        <fullName evidence="4">HTH cro/C1-type domain-containing protein</fullName>
    </recommendedName>
</protein>
<dbReference type="InterPro" id="IPR027417">
    <property type="entry name" value="P-loop_NTPase"/>
</dbReference>
<dbReference type="PRINTS" id="PR00320">
    <property type="entry name" value="GPROTEINBRPT"/>
</dbReference>
<dbReference type="InterPro" id="IPR019775">
    <property type="entry name" value="WD40_repeat_CS"/>
</dbReference>
<dbReference type="CDD" id="cd00200">
    <property type="entry name" value="WD40"/>
    <property type="match status" value="2"/>
</dbReference>
<feature type="repeat" description="WD" evidence="3">
    <location>
        <begin position="583"/>
        <end position="624"/>
    </location>
</feature>
<feature type="repeat" description="WD" evidence="3">
    <location>
        <begin position="709"/>
        <end position="750"/>
    </location>
</feature>
<dbReference type="Gene3D" id="3.40.50.300">
    <property type="entry name" value="P-loop containing nucleotide triphosphate hydrolases"/>
    <property type="match status" value="1"/>
</dbReference>
<dbReference type="SMART" id="SM00530">
    <property type="entry name" value="HTH_XRE"/>
    <property type="match status" value="1"/>
</dbReference>
<dbReference type="InterPro" id="IPR049052">
    <property type="entry name" value="nSTAND1"/>
</dbReference>
<sequence>MPRPEGPLGPGDPRLLEFAADLRRLRENADSPTYRELGQRTHYSAPTLSEAAGGRRLPSLAVTLAYVRACGGEESTWERRWHEVAARLAAAWAPAHAEPSPYAGLAAFQPEDAGRFFGREALVEELLTRLQQRRFLAVFGASGVGKSSLLRAGLMPRLTAPVMLLTPGEHPLRQAVPDAGAQIVIVDQFEEVFTLCHDREERRRFVESLVRAPGSGTRVVLGVRADFYPHCSDYPELAAALSDGQVLVGAMTAEELRQAVIRPAAEAGCAVEGALLAEILCEAAGRPGALPLLSHALLETWRRRRGNALTLAAYREIGGITGALAQTAETLWGGLSPRQRQRTRELFLRLTALGEGTEDTGRRIIRGELHTDDPDLDEALRRAVASRLLTADEHTVEVAHEALIGAWPRLRGWLNDDRQDLRTHRQLTEDAQVWTRLARDPGALYRGTRLALAREWAARSPNREGLNPAEQAFLADSEAAEAAERRAEARRHRQFRYLTLALAILLVVVSAMGAVAVNERSAAVAAGRLALSRQLAAQSLGLTSTQTGTAKLLSVQAFRVAPTAEARGALLSMSAHQQYRTELTGHTNAISEVNFSPDGRILVTAGKDETLMVWDVARGTRLATLTAHSTWLRTADFSPDGRLLASGGDDGDVVLWQVATGARLAVLSGHDGPVRDLAFSPDGRTLASAGVDRKVVFWDVAGRTAVARVPGHSGYVQTLAFSPDGRLLATGSADRTIGLWDARRHTQLGVLSGHTQSVDGLAFSPDGRTLATASPDQTIMVWDVARRTRMTALTGHTGQARTVVFSSDGQRLISAGHDQKIIIWDLARRTRLITLTGHGENIYTLAHSPQAPVLASAGEEGRVILWDLARLPLTHTGWLNDAAFSPDGSALATAGADGAVTLWDPRTRTRRELLDAAGAPVNAVAFSPDGRTIAAVTGTPQTHVRTPDYALMVYGAAGRTNPIRLTGHRDMVRDVEFSPDGRILATAANDRTVILWDTRSWTPLATFHHGAVATSLAFSPDGRVIAVTDHGHMLTLWDVPRRTRLAALTHNGPLTKATFSPDGRRLATISHHQAVVLWDVARLARVSTLAGSTGRFYAMTFSPDGRTLAVADSLTVTVWDVGAGHRIAALTGHTGPIRALSFSPDGRHLVSAGADQTAILWDTDPHRTRTAICASLTRDLNRAEWTQFLSDLPYGRTCA</sequence>
<name>A0ABW7YZ82_9ACTN</name>
<feature type="repeat" description="WD" evidence="3">
    <location>
        <begin position="1006"/>
        <end position="1047"/>
    </location>
</feature>
<feature type="domain" description="HTH cro/C1-type" evidence="4">
    <location>
        <begin position="21"/>
        <end position="77"/>
    </location>
</feature>
<feature type="repeat" description="WD" evidence="3">
    <location>
        <begin position="793"/>
        <end position="834"/>
    </location>
</feature>
<gene>
    <name evidence="5" type="ORF">ACIBG2_24390</name>
</gene>
<comment type="caution">
    <text evidence="5">The sequence shown here is derived from an EMBL/GenBank/DDBJ whole genome shotgun (WGS) entry which is preliminary data.</text>
</comment>
<dbReference type="SUPFAM" id="SSF52540">
    <property type="entry name" value="P-loop containing nucleoside triphosphate hydrolases"/>
    <property type="match status" value="2"/>
</dbReference>
<feature type="repeat" description="WD" evidence="3">
    <location>
        <begin position="835"/>
        <end position="876"/>
    </location>
</feature>
<accession>A0ABW7YZ82</accession>
<evidence type="ECO:0000256" key="3">
    <source>
        <dbReference type="PROSITE-ProRule" id="PRU00221"/>
    </source>
</evidence>
<dbReference type="InterPro" id="IPR015943">
    <property type="entry name" value="WD40/YVTN_repeat-like_dom_sf"/>
</dbReference>
<feature type="repeat" description="WD" evidence="3">
    <location>
        <begin position="751"/>
        <end position="792"/>
    </location>
</feature>
<dbReference type="RefSeq" id="WP_397084497.1">
    <property type="nucleotide sequence ID" value="NZ_JBITGY010000006.1"/>
</dbReference>
<dbReference type="PROSITE" id="PS50082">
    <property type="entry name" value="WD_REPEATS_2"/>
    <property type="match status" value="12"/>
</dbReference>
<feature type="repeat" description="WD" evidence="3">
    <location>
        <begin position="872"/>
        <end position="913"/>
    </location>
</feature>
<dbReference type="Proteomes" id="UP001612741">
    <property type="component" value="Unassembled WGS sequence"/>
</dbReference>
<keyword evidence="2" id="KW-0677">Repeat</keyword>